<dbReference type="Proteomes" id="UP000177382">
    <property type="component" value="Unassembled WGS sequence"/>
</dbReference>
<name>A0A1F7XLD3_9BACT</name>
<dbReference type="SUPFAM" id="SSF158446">
    <property type="entry name" value="IVS-encoded protein-like"/>
    <property type="match status" value="1"/>
</dbReference>
<dbReference type="AlphaFoldDB" id="A0A1F7XLD3"/>
<dbReference type="Gene3D" id="1.20.1440.60">
    <property type="entry name" value="23S rRNA-intervening sequence"/>
    <property type="match status" value="1"/>
</dbReference>
<comment type="caution">
    <text evidence="1">The sequence shown here is derived from an EMBL/GenBank/DDBJ whole genome shotgun (WGS) entry which is preliminary data.</text>
</comment>
<organism evidence="1 2">
    <name type="scientific">Candidatus Woesebacteria bacterium RBG_16_42_24</name>
    <dbReference type="NCBI Taxonomy" id="1802485"/>
    <lineage>
        <taxon>Bacteria</taxon>
        <taxon>Candidatus Woeseibacteriota</taxon>
    </lineage>
</organism>
<protein>
    <recommendedName>
        <fullName evidence="3">Four helix bundle protein</fullName>
    </recommendedName>
</protein>
<dbReference type="InterPro" id="IPR036583">
    <property type="entry name" value="23S_rRNA_IVS_sf"/>
</dbReference>
<reference evidence="1 2" key="1">
    <citation type="journal article" date="2016" name="Nat. Commun.">
        <title>Thousands of microbial genomes shed light on interconnected biogeochemical processes in an aquifer system.</title>
        <authorList>
            <person name="Anantharaman K."/>
            <person name="Brown C.T."/>
            <person name="Hug L.A."/>
            <person name="Sharon I."/>
            <person name="Castelle C.J."/>
            <person name="Probst A.J."/>
            <person name="Thomas B.C."/>
            <person name="Singh A."/>
            <person name="Wilkins M.J."/>
            <person name="Karaoz U."/>
            <person name="Brodie E.L."/>
            <person name="Williams K.H."/>
            <person name="Hubbard S.S."/>
            <person name="Banfield J.F."/>
        </authorList>
    </citation>
    <scope>NUCLEOTIDE SEQUENCE [LARGE SCALE GENOMIC DNA]</scope>
</reference>
<dbReference type="NCBIfam" id="TIGR02436">
    <property type="entry name" value="four helix bundle protein"/>
    <property type="match status" value="1"/>
</dbReference>
<evidence type="ECO:0000313" key="1">
    <source>
        <dbReference type="EMBL" id="OGM15806.1"/>
    </source>
</evidence>
<accession>A0A1F7XLD3</accession>
<proteinExistence type="predicted"/>
<sequence>MAEPVQKTSYKNLIVYQKAKALTTDVLSYFSEHKLPYTKEFLIRQLFRSVSSVGANIAEGYGRHYQGSLRQFFAIARGSSFESDYWLEILQEMGEFDGKIISDFINRNTELSKMLTSLMKKTDVSRQ</sequence>
<dbReference type="InterPro" id="IPR012657">
    <property type="entry name" value="23S_rRNA-intervening_sequence"/>
</dbReference>
<gene>
    <name evidence="1" type="ORF">A2V97_03485</name>
</gene>
<evidence type="ECO:0000313" key="2">
    <source>
        <dbReference type="Proteomes" id="UP000177382"/>
    </source>
</evidence>
<dbReference type="PANTHER" id="PTHR38471:SF2">
    <property type="entry name" value="FOUR HELIX BUNDLE PROTEIN"/>
    <property type="match status" value="1"/>
</dbReference>
<evidence type="ECO:0008006" key="3">
    <source>
        <dbReference type="Google" id="ProtNLM"/>
    </source>
</evidence>
<dbReference type="Pfam" id="PF05635">
    <property type="entry name" value="23S_rRNA_IVP"/>
    <property type="match status" value="1"/>
</dbReference>
<dbReference type="EMBL" id="MGFX01000001">
    <property type="protein sequence ID" value="OGM15806.1"/>
    <property type="molecule type" value="Genomic_DNA"/>
</dbReference>
<dbReference type="STRING" id="1802485.A2V97_03485"/>
<dbReference type="PANTHER" id="PTHR38471">
    <property type="entry name" value="FOUR HELIX BUNDLE PROTEIN"/>
    <property type="match status" value="1"/>
</dbReference>
<dbReference type="CDD" id="cd16377">
    <property type="entry name" value="23S_rRNA_IVP_like"/>
    <property type="match status" value="1"/>
</dbReference>